<dbReference type="Proteomes" id="UP000265520">
    <property type="component" value="Unassembled WGS sequence"/>
</dbReference>
<organism evidence="1 2">
    <name type="scientific">Trifolium medium</name>
    <dbReference type="NCBI Taxonomy" id="97028"/>
    <lineage>
        <taxon>Eukaryota</taxon>
        <taxon>Viridiplantae</taxon>
        <taxon>Streptophyta</taxon>
        <taxon>Embryophyta</taxon>
        <taxon>Tracheophyta</taxon>
        <taxon>Spermatophyta</taxon>
        <taxon>Magnoliopsida</taxon>
        <taxon>eudicotyledons</taxon>
        <taxon>Gunneridae</taxon>
        <taxon>Pentapetalae</taxon>
        <taxon>rosids</taxon>
        <taxon>fabids</taxon>
        <taxon>Fabales</taxon>
        <taxon>Fabaceae</taxon>
        <taxon>Papilionoideae</taxon>
        <taxon>50 kb inversion clade</taxon>
        <taxon>NPAAA clade</taxon>
        <taxon>Hologalegina</taxon>
        <taxon>IRL clade</taxon>
        <taxon>Trifolieae</taxon>
        <taxon>Trifolium</taxon>
    </lineage>
</organism>
<dbReference type="EMBL" id="LXQA010018692">
    <property type="protein sequence ID" value="MCH90614.1"/>
    <property type="molecule type" value="Genomic_DNA"/>
</dbReference>
<keyword evidence="2" id="KW-1185">Reference proteome</keyword>
<protein>
    <submittedName>
        <fullName evidence="1">Uncharacterized protein</fullName>
    </submittedName>
</protein>
<dbReference type="AlphaFoldDB" id="A0A392MWG3"/>
<evidence type="ECO:0000313" key="2">
    <source>
        <dbReference type="Proteomes" id="UP000265520"/>
    </source>
</evidence>
<name>A0A392MWG3_9FABA</name>
<gene>
    <name evidence="1" type="ORF">A2U01_0011532</name>
</gene>
<reference evidence="1 2" key="1">
    <citation type="journal article" date="2018" name="Front. Plant Sci.">
        <title>Red Clover (Trifolium pratense) and Zigzag Clover (T. medium) - A Picture of Genomic Similarities and Differences.</title>
        <authorList>
            <person name="Dluhosova J."/>
            <person name="Istvanek J."/>
            <person name="Nedelnik J."/>
            <person name="Repkova J."/>
        </authorList>
    </citation>
    <scope>NUCLEOTIDE SEQUENCE [LARGE SCALE GENOMIC DNA]</scope>
    <source>
        <strain evidence="2">cv. 10/8</strain>
        <tissue evidence="1">Leaf</tissue>
    </source>
</reference>
<proteinExistence type="predicted"/>
<evidence type="ECO:0000313" key="1">
    <source>
        <dbReference type="EMBL" id="MCH90614.1"/>
    </source>
</evidence>
<feature type="non-terminal residue" evidence="1">
    <location>
        <position position="67"/>
    </location>
</feature>
<comment type="caution">
    <text evidence="1">The sequence shown here is derived from an EMBL/GenBank/DDBJ whole genome shotgun (WGS) entry which is preliminary data.</text>
</comment>
<sequence length="67" mass="7483">MGYYAFVVDAPDLCISDVFRTVEICRSKDLRFVSGAVNIRISLVIDFELTDSKESDIACCHSLYGVD</sequence>
<accession>A0A392MWG3</accession>